<dbReference type="Pfam" id="PF02272">
    <property type="entry name" value="DHHA1"/>
    <property type="match status" value="1"/>
</dbReference>
<evidence type="ECO:0000259" key="8">
    <source>
        <dbReference type="Pfam" id="PF17768"/>
    </source>
</evidence>
<evidence type="ECO:0000313" key="10">
    <source>
        <dbReference type="Proteomes" id="UP001482186"/>
    </source>
</evidence>
<dbReference type="Gene3D" id="3.90.1640.30">
    <property type="match status" value="1"/>
</dbReference>
<evidence type="ECO:0000256" key="1">
    <source>
        <dbReference type="ARBA" id="ARBA00005915"/>
    </source>
</evidence>
<sequence>MATEIKPPIKYDMVWTMYGKRADFFGIAERFHIDPVTARVIRNRDVITDEEIDTYLNGGLDRLHDPVMMKNMEKGCNLMLEEIRSRNRIRIISDYDVDGVSSNYILYKGLQRVWEHENGSPAGDGIDYDIPHRIYDGYGINIRMVDAAAADQVSMIITCDNGIAAFDAVRKAKEYGMRVIVTDHHDIPYDTDENDIRVYKVPEADAVIDHKQPGCEYPCKELCGAGVAYKFIQLLYRMCGIPEAECEAFIEILGIATVCDVMNLVDENRIIVREALHRLSDSSNYGLKALITNSGRDGKKLSAFDLGFIIGPCINAAGRLGDAKTSLEFLLETDSFKANERAIELLNINNTRKDMTEQGTKTAIGLLETSDHLLMGAVPETGVAALSDRVLVMYIPKLHESLVGIIAGRIKERYYRPVLLFTDSEEEGIIKGSGRSIEGYNMYDEINKCSDYFTKFGGHEMAAGFSMEKRNLARLREKMNANCTLDEKLLTPKLRIDVPMPLDYVSIPLTEELEVLEPFGKGNEKPVFAQSGVRVKSARIMGKRQNVLRVSFLMENGGTIEGISFDPEVFISNIKQWFGTNECDKILKGMPSHVVLDVAYYPDINEFAGRRTLQIRLLEYRKHEE</sequence>
<dbReference type="InterPro" id="IPR041122">
    <property type="entry name" value="RecJ_OB"/>
</dbReference>
<protein>
    <recommendedName>
        <fullName evidence="2">Single-stranded-DNA-specific exonuclease RecJ</fullName>
    </recommendedName>
</protein>
<dbReference type="RefSeq" id="WP_349115922.1">
    <property type="nucleotide sequence ID" value="NZ_JBBNFM010000003.1"/>
</dbReference>
<dbReference type="InterPro" id="IPR038763">
    <property type="entry name" value="DHH_sf"/>
</dbReference>
<dbReference type="InterPro" id="IPR003156">
    <property type="entry name" value="DHHA1_dom"/>
</dbReference>
<keyword evidence="10" id="KW-1185">Reference proteome</keyword>
<evidence type="ECO:0000313" key="9">
    <source>
        <dbReference type="EMBL" id="MEQ2453730.1"/>
    </source>
</evidence>
<evidence type="ECO:0000256" key="4">
    <source>
        <dbReference type="ARBA" id="ARBA00022801"/>
    </source>
</evidence>
<dbReference type="InterPro" id="IPR051673">
    <property type="entry name" value="SSDNA_exonuclease_RecJ"/>
</dbReference>
<dbReference type="Pfam" id="PF17768">
    <property type="entry name" value="RecJ_OB"/>
    <property type="match status" value="1"/>
</dbReference>
<dbReference type="PANTHER" id="PTHR30255:SF2">
    <property type="entry name" value="SINGLE-STRANDED-DNA-SPECIFIC EXONUCLEASE RECJ"/>
    <property type="match status" value="1"/>
</dbReference>
<dbReference type="EMBL" id="JBBNFM010000003">
    <property type="protein sequence ID" value="MEQ2453730.1"/>
    <property type="molecule type" value="Genomic_DNA"/>
</dbReference>
<dbReference type="NCBIfam" id="TIGR00644">
    <property type="entry name" value="recJ"/>
    <property type="match status" value="1"/>
</dbReference>
<accession>A0ABV1EIA5</accession>
<dbReference type="InterPro" id="IPR004610">
    <property type="entry name" value="RecJ"/>
</dbReference>
<proteinExistence type="inferred from homology"/>
<evidence type="ECO:0000256" key="3">
    <source>
        <dbReference type="ARBA" id="ARBA00022722"/>
    </source>
</evidence>
<dbReference type="Gene3D" id="3.10.310.30">
    <property type="match status" value="1"/>
</dbReference>
<keyword evidence="3" id="KW-0540">Nuclease</keyword>
<evidence type="ECO:0000259" key="7">
    <source>
        <dbReference type="Pfam" id="PF02272"/>
    </source>
</evidence>
<feature type="domain" description="RecJ OB" evidence="8">
    <location>
        <begin position="496"/>
        <end position="617"/>
    </location>
</feature>
<gene>
    <name evidence="9" type="primary">recJ</name>
    <name evidence="9" type="ORF">AAAT04_06670</name>
</gene>
<dbReference type="SUPFAM" id="SSF64182">
    <property type="entry name" value="DHH phosphoesterases"/>
    <property type="match status" value="1"/>
</dbReference>
<dbReference type="Proteomes" id="UP001482186">
    <property type="component" value="Unassembled WGS sequence"/>
</dbReference>
<reference evidence="9 10" key="1">
    <citation type="submission" date="2024-04" db="EMBL/GenBank/DDBJ databases">
        <title>Human intestinal bacterial collection.</title>
        <authorList>
            <person name="Pauvert C."/>
            <person name="Hitch T.C.A."/>
            <person name="Clavel T."/>
        </authorList>
    </citation>
    <scope>NUCLEOTIDE SEQUENCE [LARGE SCALE GENOMIC DNA]</scope>
    <source>
        <strain evidence="9 10">CLA-AA-H141</strain>
    </source>
</reference>
<feature type="domain" description="DHHA1" evidence="7">
    <location>
        <begin position="389"/>
        <end position="481"/>
    </location>
</feature>
<comment type="caution">
    <text evidence="9">The sequence shown here is derived from an EMBL/GenBank/DDBJ whole genome shotgun (WGS) entry which is preliminary data.</text>
</comment>
<keyword evidence="5 9" id="KW-0269">Exonuclease</keyword>
<name>A0ABV1EIA5_9FIRM</name>
<evidence type="ECO:0000256" key="5">
    <source>
        <dbReference type="ARBA" id="ARBA00022839"/>
    </source>
</evidence>
<feature type="domain" description="DDH" evidence="6">
    <location>
        <begin position="88"/>
        <end position="237"/>
    </location>
</feature>
<dbReference type="Pfam" id="PF01368">
    <property type="entry name" value="DHH"/>
    <property type="match status" value="1"/>
</dbReference>
<evidence type="ECO:0000256" key="2">
    <source>
        <dbReference type="ARBA" id="ARBA00019841"/>
    </source>
</evidence>
<keyword evidence="4" id="KW-0378">Hydrolase</keyword>
<dbReference type="PANTHER" id="PTHR30255">
    <property type="entry name" value="SINGLE-STRANDED-DNA-SPECIFIC EXONUCLEASE RECJ"/>
    <property type="match status" value="1"/>
</dbReference>
<comment type="similarity">
    <text evidence="1">Belongs to the RecJ family.</text>
</comment>
<evidence type="ECO:0000259" key="6">
    <source>
        <dbReference type="Pfam" id="PF01368"/>
    </source>
</evidence>
<organism evidence="9 10">
    <name type="scientific">Coprococcus ammoniilyticus</name>
    <dbReference type="NCBI Taxonomy" id="2981785"/>
    <lineage>
        <taxon>Bacteria</taxon>
        <taxon>Bacillati</taxon>
        <taxon>Bacillota</taxon>
        <taxon>Clostridia</taxon>
        <taxon>Lachnospirales</taxon>
        <taxon>Lachnospiraceae</taxon>
        <taxon>Coprococcus</taxon>
    </lineage>
</organism>
<dbReference type="InterPro" id="IPR001667">
    <property type="entry name" value="DDH_dom"/>
</dbReference>
<dbReference type="GO" id="GO:0004527">
    <property type="term" value="F:exonuclease activity"/>
    <property type="evidence" value="ECO:0007669"/>
    <property type="project" value="UniProtKB-KW"/>
</dbReference>